<name>A0A9P7BY72_RHIOR</name>
<evidence type="ECO:0000256" key="1">
    <source>
        <dbReference type="SAM" id="MobiDB-lite"/>
    </source>
</evidence>
<dbReference type="Proteomes" id="UP000717996">
    <property type="component" value="Unassembled WGS sequence"/>
</dbReference>
<feature type="region of interest" description="Disordered" evidence="1">
    <location>
        <begin position="1"/>
        <end position="69"/>
    </location>
</feature>
<protein>
    <submittedName>
        <fullName evidence="2">Uncharacterized protein</fullName>
    </submittedName>
</protein>
<evidence type="ECO:0000313" key="2">
    <source>
        <dbReference type="EMBL" id="KAG1521554.1"/>
    </source>
</evidence>
<dbReference type="AlphaFoldDB" id="A0A9P7BY72"/>
<reference evidence="2" key="1">
    <citation type="journal article" date="2020" name="Microb. Genom.">
        <title>Genetic diversity of clinical and environmental Mucorales isolates obtained from an investigation of mucormycosis cases among solid organ transplant recipients.</title>
        <authorList>
            <person name="Nguyen M.H."/>
            <person name="Kaul D."/>
            <person name="Muto C."/>
            <person name="Cheng S.J."/>
            <person name="Richter R.A."/>
            <person name="Bruno V.M."/>
            <person name="Liu G."/>
            <person name="Beyhan S."/>
            <person name="Sundermann A.J."/>
            <person name="Mounaud S."/>
            <person name="Pasculle A.W."/>
            <person name="Nierman W.C."/>
            <person name="Driscoll E."/>
            <person name="Cumbie R."/>
            <person name="Clancy C.J."/>
            <person name="Dupont C.L."/>
        </authorList>
    </citation>
    <scope>NUCLEOTIDE SEQUENCE</scope>
    <source>
        <strain evidence="2">GL16</strain>
    </source>
</reference>
<dbReference type="EMBL" id="JAANIT010014093">
    <property type="protein sequence ID" value="KAG1521554.1"/>
    <property type="molecule type" value="Genomic_DNA"/>
</dbReference>
<organism evidence="2 3">
    <name type="scientific">Rhizopus oryzae</name>
    <name type="common">Mucormycosis agent</name>
    <name type="synonym">Rhizopus arrhizus var. delemar</name>
    <dbReference type="NCBI Taxonomy" id="64495"/>
    <lineage>
        <taxon>Eukaryota</taxon>
        <taxon>Fungi</taxon>
        <taxon>Fungi incertae sedis</taxon>
        <taxon>Mucoromycota</taxon>
        <taxon>Mucoromycotina</taxon>
        <taxon>Mucoromycetes</taxon>
        <taxon>Mucorales</taxon>
        <taxon>Mucorineae</taxon>
        <taxon>Rhizopodaceae</taxon>
        <taxon>Rhizopus</taxon>
    </lineage>
</organism>
<sequence length="69" mass="7503">MPHENTNLPAYDTLPQLSSLNSQTPTTASITTNTTTSRSNNKPIPAPTRVSPRSNKGKRPVRLGEEDSQ</sequence>
<proteinExistence type="predicted"/>
<evidence type="ECO:0000313" key="3">
    <source>
        <dbReference type="Proteomes" id="UP000717996"/>
    </source>
</evidence>
<feature type="compositionally biased region" description="Low complexity" evidence="1">
    <location>
        <begin position="21"/>
        <end position="41"/>
    </location>
</feature>
<accession>A0A9P7BY72</accession>
<gene>
    <name evidence="2" type="ORF">G6F51_014673</name>
</gene>
<comment type="caution">
    <text evidence="2">The sequence shown here is derived from an EMBL/GenBank/DDBJ whole genome shotgun (WGS) entry which is preliminary data.</text>
</comment>